<protein>
    <recommendedName>
        <fullName evidence="3">BMERB domain-containing protein</fullName>
    </recommendedName>
</protein>
<dbReference type="Pfam" id="PF12130">
    <property type="entry name" value="bMERB_dom"/>
    <property type="match status" value="1"/>
</dbReference>
<keyword evidence="1" id="KW-0175">Coiled coil</keyword>
<evidence type="ECO:0000259" key="3">
    <source>
        <dbReference type="PROSITE" id="PS51848"/>
    </source>
</evidence>
<proteinExistence type="predicted"/>
<feature type="region of interest" description="Disordered" evidence="2">
    <location>
        <begin position="30"/>
        <end position="67"/>
    </location>
</feature>
<evidence type="ECO:0000256" key="2">
    <source>
        <dbReference type="SAM" id="MobiDB-lite"/>
    </source>
</evidence>
<dbReference type="InterPro" id="IPR022735">
    <property type="entry name" value="bMERB_dom"/>
</dbReference>
<dbReference type="Proteomes" id="UP000264820">
    <property type="component" value="Unplaced"/>
</dbReference>
<evidence type="ECO:0000256" key="1">
    <source>
        <dbReference type="SAM" id="Coils"/>
    </source>
</evidence>
<evidence type="ECO:0000313" key="4">
    <source>
        <dbReference type="Ensembl" id="ENSHCOP00000004663.1"/>
    </source>
</evidence>
<reference evidence="4" key="1">
    <citation type="submission" date="2025-08" db="UniProtKB">
        <authorList>
            <consortium name="Ensembl"/>
        </authorList>
    </citation>
    <scope>IDENTIFICATION</scope>
</reference>
<dbReference type="STRING" id="109280.ENSHCOP00000004663"/>
<sequence length="273" mass="31522">MTIVNLPFPESRDPCSVTFIKETTNGKDESRLFLVESDEQKDETKTEAPPQLPSPSAQVTHGEKMPKSKTCQALTSGRAPAPGHGFPLIKRKVQADQYISTADLQVETRQVTKQLEALEERGVDLERNIRECSNEEEGLLAEWLALTQKRQFLMRRDTELVYLTKQQQLEERQADVEYELRRLLNKPESVWSQEDRSREQSLMTELLVIIEQRNQIVSILDQDRKRLIVQLFFPIREREEDALSEGMIKNTGCSSKSADSISRQPCDRKWMDN</sequence>
<feature type="compositionally biased region" description="Polar residues" evidence="2">
    <location>
        <begin position="251"/>
        <end position="263"/>
    </location>
</feature>
<dbReference type="Ensembl" id="ENSHCOT00000006663.1">
    <property type="protein sequence ID" value="ENSHCOP00000004663.1"/>
    <property type="gene ID" value="ENSHCOG00000006169.1"/>
</dbReference>
<dbReference type="GeneTree" id="ENSGT00940000156057"/>
<feature type="region of interest" description="Disordered" evidence="2">
    <location>
        <begin position="249"/>
        <end position="273"/>
    </location>
</feature>
<feature type="coiled-coil region" evidence="1">
    <location>
        <begin position="101"/>
        <end position="135"/>
    </location>
</feature>
<dbReference type="PANTHER" id="PTHR23167:SF89">
    <property type="entry name" value="MICAL-LIKE PROTEIN 1"/>
    <property type="match status" value="1"/>
</dbReference>
<dbReference type="PROSITE" id="PS51848">
    <property type="entry name" value="BMERB"/>
    <property type="match status" value="1"/>
</dbReference>
<evidence type="ECO:0000313" key="5">
    <source>
        <dbReference type="Proteomes" id="UP000264820"/>
    </source>
</evidence>
<dbReference type="SMART" id="SM01203">
    <property type="entry name" value="DUF3585"/>
    <property type="match status" value="1"/>
</dbReference>
<name>A0A3Q2XJK3_HIPCM</name>
<organism evidence="4 5">
    <name type="scientific">Hippocampus comes</name>
    <name type="common">Tiger tail seahorse</name>
    <dbReference type="NCBI Taxonomy" id="109280"/>
    <lineage>
        <taxon>Eukaryota</taxon>
        <taxon>Metazoa</taxon>
        <taxon>Chordata</taxon>
        <taxon>Craniata</taxon>
        <taxon>Vertebrata</taxon>
        <taxon>Euteleostomi</taxon>
        <taxon>Actinopterygii</taxon>
        <taxon>Neopterygii</taxon>
        <taxon>Teleostei</taxon>
        <taxon>Neoteleostei</taxon>
        <taxon>Acanthomorphata</taxon>
        <taxon>Syngnathiaria</taxon>
        <taxon>Syngnathiformes</taxon>
        <taxon>Syngnathoidei</taxon>
        <taxon>Syngnathidae</taxon>
        <taxon>Hippocampus</taxon>
    </lineage>
</organism>
<dbReference type="OMA" id="QADQYIS"/>
<reference evidence="4" key="2">
    <citation type="submission" date="2025-09" db="UniProtKB">
        <authorList>
            <consortium name="Ensembl"/>
        </authorList>
    </citation>
    <scope>IDENTIFICATION</scope>
</reference>
<dbReference type="AlphaFoldDB" id="A0A3Q2XJK3"/>
<feature type="domain" description="BMERB" evidence="3">
    <location>
        <begin position="91"/>
        <end position="236"/>
    </location>
</feature>
<dbReference type="InterPro" id="IPR050540">
    <property type="entry name" value="F-actin_Monoox_Mical"/>
</dbReference>
<dbReference type="PANTHER" id="PTHR23167">
    <property type="entry name" value="CALPONIN HOMOLOGY DOMAIN-CONTAINING PROTEIN DDB_G0272472-RELATED"/>
    <property type="match status" value="1"/>
</dbReference>
<accession>A0A3Q2XJK3</accession>
<keyword evidence="5" id="KW-1185">Reference proteome</keyword>